<accession>A0A3P5XKM1</accession>
<dbReference type="SMART" id="SM00861">
    <property type="entry name" value="Transket_pyr"/>
    <property type="match status" value="1"/>
</dbReference>
<dbReference type="Pfam" id="PF22613">
    <property type="entry name" value="Transketolase_C_1"/>
    <property type="match status" value="1"/>
</dbReference>
<feature type="binding site" evidence="9">
    <location>
        <position position="187"/>
    </location>
    <ligand>
        <name>Mg(2+)</name>
        <dbReference type="ChEBI" id="CHEBI:18420"/>
    </ligand>
</feature>
<comment type="cofactor">
    <cofactor evidence="1 9">
        <name>Mg(2+)</name>
        <dbReference type="ChEBI" id="CHEBI:18420"/>
    </cofactor>
</comment>
<evidence type="ECO:0000256" key="3">
    <source>
        <dbReference type="ARBA" id="ARBA00003157"/>
    </source>
</evidence>
<dbReference type="GO" id="GO:0004739">
    <property type="term" value="F:pyruvate dehydrogenase (acetyl-transferring) activity"/>
    <property type="evidence" value="ECO:0007669"/>
    <property type="project" value="UniProtKB-EC"/>
</dbReference>
<dbReference type="InterPro" id="IPR004660">
    <property type="entry name" value="PDH_E1"/>
</dbReference>
<dbReference type="AlphaFoldDB" id="A0A3P5XKM1"/>
<comment type="function">
    <text evidence="3 8">Component of the pyruvate dehydrogenase (PDH) complex, that catalyzes the overall conversion of pyruvate to acetyl-CoA and CO(2).</text>
</comment>
<dbReference type="SUPFAM" id="SSF52922">
    <property type="entry name" value="TK C-terminal domain-like"/>
    <property type="match status" value="1"/>
</dbReference>
<proteinExistence type="inferred from homology"/>
<comment type="catalytic activity">
    <reaction evidence="7 8">
        <text>N(6)-[(R)-lipoyl]-L-lysyl-[protein] + pyruvate + H(+) = N(6)-[(R)-S(8)-acetyldihydrolipoyl]-L-lysyl-[protein] + CO2</text>
        <dbReference type="Rhea" id="RHEA:19189"/>
        <dbReference type="Rhea" id="RHEA-COMP:10474"/>
        <dbReference type="Rhea" id="RHEA-COMP:10478"/>
        <dbReference type="ChEBI" id="CHEBI:15361"/>
        <dbReference type="ChEBI" id="CHEBI:15378"/>
        <dbReference type="ChEBI" id="CHEBI:16526"/>
        <dbReference type="ChEBI" id="CHEBI:83099"/>
        <dbReference type="ChEBI" id="CHEBI:83111"/>
        <dbReference type="EC" id="1.2.4.1"/>
    </reaction>
</comment>
<feature type="binding site" evidence="9">
    <location>
        <position position="189"/>
    </location>
    <ligand>
        <name>Mg(2+)</name>
        <dbReference type="ChEBI" id="CHEBI:18420"/>
    </ligand>
</feature>
<sequence>MQENIRHLKTLEQRLLWLSHWMIHHANHIRPKVDGIKVGGHQASSASMVSILTALYFSALRPGDRVAVKPHASPVFHAIQYLMGNQSLERMKNFRGYGGVQSYPSRTKDSDDVDFSTGSVGLGVAITSFASLVQDYIAAKTWAGDLPMGRMVALAGDAELDEGNIYEALQEGWKNDLRNCWWIIDYNRQSLDGIVHEGLFGRIGKIFDAFGWEVVRVKYGALQRAAFQEPGGGRLRDWIDGCPNQDYSALTFMGGAGWRKRLMDDLGDQGEVSALIGRRSDAELAALMENLGGNCVETMAETFAAIDHDRPTCFLAYTVKGRGTPIAGHKDNHSGLMNTSQFAAWQADMGVAPGQEWEPFATVADPGALKAFLARVPFFAKGPRRLSDARIDVPRIGFASEREISTQTAFGKILDELSRGDSQLAARIVTTSPDVTGTTSLGPWVNRRKLFARRPRADAFAEHRIPSTSRWEFTTGGQHIELGIAEMNLFLLLAAAGLSHSLFGKRLFPIGTVYDPFVCRGLDALNYACYQDARFMIVGTPSGVTLAPEGGAHQSVGTPLIGMSQDGLAAFEPAFADELAVIMEWAFDYMQRDGAQEPDARTWLRDSSGGSVYLRLTTNPLEQPGPRSGEDFRQGSIDGGYWLRRPGPNCEVVLAYQGAVAPEAIAAAGVLGQYRRDVGVLAVTSADRLNAGWTAAQRARAAGDRGALSQVERLLSGLPRDCTLVTVIDGHPATLAWLGAVAGHRTIAHGVEHFGQTGTINDLYRHFGLDRDSLVRSAGGLTSGRAFS</sequence>
<dbReference type="EC" id="1.2.4.1" evidence="8"/>
<dbReference type="Pfam" id="PF17831">
    <property type="entry name" value="PDH_E1_M"/>
    <property type="match status" value="1"/>
</dbReference>
<feature type="binding site" evidence="9">
    <location>
        <position position="157"/>
    </location>
    <ligand>
        <name>Mg(2+)</name>
        <dbReference type="ChEBI" id="CHEBI:18420"/>
    </ligand>
</feature>
<evidence type="ECO:0000256" key="9">
    <source>
        <dbReference type="PIRSR" id="PIRSR000156-1"/>
    </source>
</evidence>
<dbReference type="InterPro" id="IPR009014">
    <property type="entry name" value="Transketo_C/PFOR_II"/>
</dbReference>
<evidence type="ECO:0000256" key="1">
    <source>
        <dbReference type="ARBA" id="ARBA00001946"/>
    </source>
</evidence>
<keyword evidence="9" id="KW-0479">Metal-binding</keyword>
<dbReference type="InterPro" id="IPR055152">
    <property type="entry name" value="Transketolase-like_C_2"/>
</dbReference>
<comment type="cofactor">
    <cofactor evidence="2 8">
        <name>thiamine diphosphate</name>
        <dbReference type="ChEBI" id="CHEBI:58937"/>
    </cofactor>
</comment>
<keyword evidence="12" id="KW-1185">Reference proteome</keyword>
<dbReference type="SUPFAM" id="SSF52518">
    <property type="entry name" value="Thiamin diphosphate-binding fold (THDP-binding)"/>
    <property type="match status" value="2"/>
</dbReference>
<dbReference type="EMBL" id="UXAW01000091">
    <property type="protein sequence ID" value="VDC32280.1"/>
    <property type="molecule type" value="Genomic_DNA"/>
</dbReference>
<dbReference type="GO" id="GO:0046872">
    <property type="term" value="F:metal ion binding"/>
    <property type="evidence" value="ECO:0007669"/>
    <property type="project" value="UniProtKB-KW"/>
</dbReference>
<dbReference type="InterPro" id="IPR029061">
    <property type="entry name" value="THDP-binding"/>
</dbReference>
<dbReference type="PANTHER" id="PTHR43825">
    <property type="entry name" value="PYRUVATE DEHYDROGENASE E1 COMPONENT"/>
    <property type="match status" value="1"/>
</dbReference>
<evidence type="ECO:0000256" key="7">
    <source>
        <dbReference type="ARBA" id="ARBA00051231"/>
    </source>
</evidence>
<comment type="similarity">
    <text evidence="4">Belongs to the transketolase family.</text>
</comment>
<name>A0A3P5XKM1_9RHOB</name>
<dbReference type="OrthoDB" id="9773339at2"/>
<dbReference type="InterPro" id="IPR005474">
    <property type="entry name" value="Transketolase_N"/>
</dbReference>
<keyword evidence="8 11" id="KW-0670">Pyruvate</keyword>
<dbReference type="Pfam" id="PF00456">
    <property type="entry name" value="Transketolase_N"/>
    <property type="match status" value="1"/>
</dbReference>
<dbReference type="InterPro" id="IPR041621">
    <property type="entry name" value="PDH_E1_M"/>
</dbReference>
<evidence type="ECO:0000256" key="5">
    <source>
        <dbReference type="ARBA" id="ARBA00017172"/>
    </source>
</evidence>
<dbReference type="Proteomes" id="UP000277498">
    <property type="component" value="Unassembled WGS sequence"/>
</dbReference>
<evidence type="ECO:0000256" key="8">
    <source>
        <dbReference type="PIRNR" id="PIRNR000156"/>
    </source>
</evidence>
<organism evidence="11 12">
    <name type="scientific">Pseudogemmobacter humi</name>
    <dbReference type="NCBI Taxonomy" id="2483812"/>
    <lineage>
        <taxon>Bacteria</taxon>
        <taxon>Pseudomonadati</taxon>
        <taxon>Pseudomonadota</taxon>
        <taxon>Alphaproteobacteria</taxon>
        <taxon>Rhodobacterales</taxon>
        <taxon>Paracoccaceae</taxon>
        <taxon>Pseudogemmobacter</taxon>
    </lineage>
</organism>
<evidence type="ECO:0000313" key="11">
    <source>
        <dbReference type="EMBL" id="VDC32280.1"/>
    </source>
</evidence>
<keyword evidence="6 8" id="KW-0786">Thiamine pyrophosphate</keyword>
<protein>
    <recommendedName>
        <fullName evidence="5 8">Pyruvate dehydrogenase E1 component</fullName>
        <ecNumber evidence="8">1.2.4.1</ecNumber>
    </recommendedName>
</protein>
<dbReference type="InterPro" id="IPR051157">
    <property type="entry name" value="PDH/Transketolase"/>
</dbReference>
<evidence type="ECO:0000256" key="4">
    <source>
        <dbReference type="ARBA" id="ARBA00007131"/>
    </source>
</evidence>
<dbReference type="RefSeq" id="WP_124088063.1">
    <property type="nucleotide sequence ID" value="NZ_UXAW01000091.1"/>
</dbReference>
<evidence type="ECO:0000256" key="6">
    <source>
        <dbReference type="ARBA" id="ARBA00023052"/>
    </source>
</evidence>
<dbReference type="PANTHER" id="PTHR43825:SF4">
    <property type="entry name" value="PYRUVATE DEHYDROGENASE E1 COMPONENT"/>
    <property type="match status" value="1"/>
</dbReference>
<evidence type="ECO:0000259" key="10">
    <source>
        <dbReference type="SMART" id="SM00861"/>
    </source>
</evidence>
<keyword evidence="9" id="KW-0460">Magnesium</keyword>
<dbReference type="InterPro" id="IPR005475">
    <property type="entry name" value="Transketolase-like_Pyr-bd"/>
</dbReference>
<feature type="domain" description="Transketolase-like pyrimidine-binding" evidence="10">
    <location>
        <begin position="404"/>
        <end position="623"/>
    </location>
</feature>
<dbReference type="PIRSF" id="PIRSF000156">
    <property type="entry name" value="Pyruvate_dh_E1"/>
    <property type="match status" value="1"/>
</dbReference>
<dbReference type="Gene3D" id="3.40.50.970">
    <property type="match status" value="2"/>
</dbReference>
<dbReference type="Gene3D" id="3.40.50.920">
    <property type="match status" value="1"/>
</dbReference>
<evidence type="ECO:0000256" key="2">
    <source>
        <dbReference type="ARBA" id="ARBA00001964"/>
    </source>
</evidence>
<reference evidence="11 12" key="1">
    <citation type="submission" date="2018-11" db="EMBL/GenBank/DDBJ databases">
        <authorList>
            <person name="Criscuolo A."/>
        </authorList>
    </citation>
    <scope>NUCLEOTIDE SEQUENCE [LARGE SCALE GENOMIC DNA]</scope>
    <source>
        <strain evidence="11">ACIP111625</strain>
    </source>
</reference>
<evidence type="ECO:0000313" key="12">
    <source>
        <dbReference type="Proteomes" id="UP000277498"/>
    </source>
</evidence>
<keyword evidence="8 11" id="KW-0560">Oxidoreductase</keyword>
<gene>
    <name evidence="11" type="primary">aceE</name>
    <name evidence="11" type="ORF">XINFAN_03356</name>
</gene>